<accession>A0AAJ0HJS6</accession>
<feature type="region of interest" description="Disordered" evidence="1">
    <location>
        <begin position="266"/>
        <end position="327"/>
    </location>
</feature>
<evidence type="ECO:0000259" key="2">
    <source>
        <dbReference type="Pfam" id="PF13391"/>
    </source>
</evidence>
<dbReference type="EMBL" id="JAUIQD010000004">
    <property type="protein sequence ID" value="KAK3353700.1"/>
    <property type="molecule type" value="Genomic_DNA"/>
</dbReference>
<dbReference type="AlphaFoldDB" id="A0AAJ0HJS6"/>
<gene>
    <name evidence="3" type="ORF">B0T25DRAFT_581417</name>
</gene>
<feature type="compositionally biased region" description="Basic and acidic residues" evidence="1">
    <location>
        <begin position="268"/>
        <end position="304"/>
    </location>
</feature>
<comment type="caution">
    <text evidence="3">The sequence shown here is derived from an EMBL/GenBank/DDBJ whole genome shotgun (WGS) entry which is preliminary data.</text>
</comment>
<protein>
    <recommendedName>
        <fullName evidence="2">HNH nuclease domain-containing protein</fullName>
    </recommendedName>
</protein>
<name>A0AAJ0HJS6_9PEZI</name>
<evidence type="ECO:0000313" key="3">
    <source>
        <dbReference type="EMBL" id="KAK3353700.1"/>
    </source>
</evidence>
<sequence length="327" mass="36144">MVAAISEIRIFLQTLRDSLLPGSLASGILGFAPDGIRAYLPKARSPEAAAEPLRVVPTVILNELGTPVLSGLVTRSVFSDRVTGRDGHICVFSRMSDPLAAHIFPFTTSKKKNFRRLNEMLTNFWGSEKSMAWRWMFENVGITQSAKNGISMSHQVHFWFDNARFALQPLRETPEGVVVQWHWLKRSVLKPLVYIFPTKDLLEMQWNLLRVAAICGAADVTDDYYDYEHPDERGYDEAVAAKQRAITARQVITAGQAVTIAGQGSVLAKEETKEETPAKGKEEAKEEITAKEAGKEKDGGRAADDTSCSNRCSDVDDDVGGSKARRG</sequence>
<evidence type="ECO:0000256" key="1">
    <source>
        <dbReference type="SAM" id="MobiDB-lite"/>
    </source>
</evidence>
<reference evidence="3" key="1">
    <citation type="journal article" date="2023" name="Mol. Phylogenet. Evol.">
        <title>Genome-scale phylogeny and comparative genomics of the fungal order Sordariales.</title>
        <authorList>
            <person name="Hensen N."/>
            <person name="Bonometti L."/>
            <person name="Westerberg I."/>
            <person name="Brannstrom I.O."/>
            <person name="Guillou S."/>
            <person name="Cros-Aarteil S."/>
            <person name="Calhoun S."/>
            <person name="Haridas S."/>
            <person name="Kuo A."/>
            <person name="Mondo S."/>
            <person name="Pangilinan J."/>
            <person name="Riley R."/>
            <person name="LaButti K."/>
            <person name="Andreopoulos B."/>
            <person name="Lipzen A."/>
            <person name="Chen C."/>
            <person name="Yan M."/>
            <person name="Daum C."/>
            <person name="Ng V."/>
            <person name="Clum A."/>
            <person name="Steindorff A."/>
            <person name="Ohm R.A."/>
            <person name="Martin F."/>
            <person name="Silar P."/>
            <person name="Natvig D.O."/>
            <person name="Lalanne C."/>
            <person name="Gautier V."/>
            <person name="Ament-Velasquez S.L."/>
            <person name="Kruys A."/>
            <person name="Hutchinson M.I."/>
            <person name="Powell A.J."/>
            <person name="Barry K."/>
            <person name="Miller A.N."/>
            <person name="Grigoriev I.V."/>
            <person name="Debuchy R."/>
            <person name="Gladieux P."/>
            <person name="Hiltunen Thoren M."/>
            <person name="Johannesson H."/>
        </authorList>
    </citation>
    <scope>NUCLEOTIDE SEQUENCE</scope>
    <source>
        <strain evidence="3">CBS 955.72</strain>
    </source>
</reference>
<reference evidence="3" key="2">
    <citation type="submission" date="2023-06" db="EMBL/GenBank/DDBJ databases">
        <authorList>
            <consortium name="Lawrence Berkeley National Laboratory"/>
            <person name="Haridas S."/>
            <person name="Hensen N."/>
            <person name="Bonometti L."/>
            <person name="Westerberg I."/>
            <person name="Brannstrom I.O."/>
            <person name="Guillou S."/>
            <person name="Cros-Aarteil S."/>
            <person name="Calhoun S."/>
            <person name="Kuo A."/>
            <person name="Mondo S."/>
            <person name="Pangilinan J."/>
            <person name="Riley R."/>
            <person name="Labutti K."/>
            <person name="Andreopoulos B."/>
            <person name="Lipzen A."/>
            <person name="Chen C."/>
            <person name="Yanf M."/>
            <person name="Daum C."/>
            <person name="Ng V."/>
            <person name="Clum A."/>
            <person name="Steindorff A."/>
            <person name="Ohm R."/>
            <person name="Martin F."/>
            <person name="Silar P."/>
            <person name="Natvig D."/>
            <person name="Lalanne C."/>
            <person name="Gautier V."/>
            <person name="Ament-Velasquez S.L."/>
            <person name="Kruys A."/>
            <person name="Hutchinson M.I."/>
            <person name="Powell A.J."/>
            <person name="Barry K."/>
            <person name="Miller A.N."/>
            <person name="Grigoriev I.V."/>
            <person name="Debuchy R."/>
            <person name="Gladieux P."/>
            <person name="Thoren M.H."/>
            <person name="Johannesson H."/>
        </authorList>
    </citation>
    <scope>NUCLEOTIDE SEQUENCE</scope>
    <source>
        <strain evidence="3">CBS 955.72</strain>
    </source>
</reference>
<dbReference type="Pfam" id="PF13391">
    <property type="entry name" value="HNH_2"/>
    <property type="match status" value="1"/>
</dbReference>
<evidence type="ECO:0000313" key="4">
    <source>
        <dbReference type="Proteomes" id="UP001275084"/>
    </source>
</evidence>
<organism evidence="3 4">
    <name type="scientific">Lasiosphaeria hispida</name>
    <dbReference type="NCBI Taxonomy" id="260671"/>
    <lineage>
        <taxon>Eukaryota</taxon>
        <taxon>Fungi</taxon>
        <taxon>Dikarya</taxon>
        <taxon>Ascomycota</taxon>
        <taxon>Pezizomycotina</taxon>
        <taxon>Sordariomycetes</taxon>
        <taxon>Sordariomycetidae</taxon>
        <taxon>Sordariales</taxon>
        <taxon>Lasiosphaeriaceae</taxon>
        <taxon>Lasiosphaeria</taxon>
    </lineage>
</organism>
<proteinExistence type="predicted"/>
<feature type="domain" description="HNH nuclease" evidence="2">
    <location>
        <begin position="90"/>
        <end position="167"/>
    </location>
</feature>
<dbReference type="Proteomes" id="UP001275084">
    <property type="component" value="Unassembled WGS sequence"/>
</dbReference>
<keyword evidence="4" id="KW-1185">Reference proteome</keyword>
<dbReference type="InterPro" id="IPR003615">
    <property type="entry name" value="HNH_nuc"/>
</dbReference>